<comment type="function">
    <text evidence="1 14">Catalyzes the reversible adenylation of nicotinate mononucleotide (NaMN) to nicotinic acid adenine dinucleotide (NaAD).</text>
</comment>
<dbReference type="InterPro" id="IPR005249">
    <property type="entry name" value="YqeK"/>
</dbReference>
<gene>
    <name evidence="14" type="primary">nadD</name>
    <name evidence="16" type="ORF">SPM_004135</name>
</gene>
<evidence type="ECO:0000256" key="10">
    <source>
        <dbReference type="ARBA" id="ARBA00023004"/>
    </source>
</evidence>
<dbReference type="NCBIfam" id="NF005519">
    <property type="entry name" value="PRK07152.1"/>
    <property type="match status" value="1"/>
</dbReference>
<dbReference type="SUPFAM" id="SSF109604">
    <property type="entry name" value="HD-domain/PDEase-like"/>
    <property type="match status" value="1"/>
</dbReference>
<dbReference type="InterPro" id="IPR006674">
    <property type="entry name" value="HD_domain"/>
</dbReference>
<protein>
    <recommendedName>
        <fullName evidence="14">Probable nicotinate-nucleotide adenylyltransferase</fullName>
        <ecNumber evidence="14">2.7.7.18</ecNumber>
    </recommendedName>
    <alternativeName>
        <fullName evidence="14">Deamido-NAD(+) diphosphorylase</fullName>
    </alternativeName>
    <alternativeName>
        <fullName evidence="14">Deamido-NAD(+) pyrophosphorylase</fullName>
    </alternativeName>
    <alternativeName>
        <fullName evidence="14">Nicotinate mononucleotide adenylyltransferase</fullName>
        <shortName evidence="14">NaMN adenylyltransferase</shortName>
    </alternativeName>
</protein>
<keyword evidence="11 14" id="KW-0520">NAD</keyword>
<dbReference type="PANTHER" id="PTHR39321:SF3">
    <property type="entry name" value="PHOSPHOPANTETHEINE ADENYLYLTRANSFERASE"/>
    <property type="match status" value="1"/>
</dbReference>
<comment type="caution">
    <text evidence="16">The sequence shown here is derived from an EMBL/GenBank/DDBJ whole genome shotgun (WGS) entry which is preliminary data.</text>
</comment>
<dbReference type="NCBIfam" id="TIGR00488">
    <property type="entry name" value="bis(5'-nucleosyl)-tetraphosphatase (symmetrical) YqeK"/>
    <property type="match status" value="1"/>
</dbReference>
<dbReference type="CDD" id="cd02165">
    <property type="entry name" value="NMNAT"/>
    <property type="match status" value="1"/>
</dbReference>
<dbReference type="InterPro" id="IPR004821">
    <property type="entry name" value="Cyt_trans-like"/>
</dbReference>
<dbReference type="GO" id="GO:0005524">
    <property type="term" value="F:ATP binding"/>
    <property type="evidence" value="ECO:0007669"/>
    <property type="project" value="UniProtKB-KW"/>
</dbReference>
<dbReference type="HAMAP" id="MF_00244">
    <property type="entry name" value="NaMN_adenylyltr"/>
    <property type="match status" value="1"/>
</dbReference>
<dbReference type="Gene3D" id="1.10.3210.10">
    <property type="entry name" value="Hypothetical protein af1432"/>
    <property type="match status" value="1"/>
</dbReference>
<reference evidence="16 17" key="1">
    <citation type="journal article" date="2012" name="J. Proteome Res.">
        <title>Application of Spiroplasma melliferum proteogenomic profiling for the discovery of virulence factors and pathogenicity mechanisms in host-associated spiroplasmas.</title>
        <authorList>
            <person name="Alexeev D."/>
            <person name="Kostrjukova E."/>
            <person name="Aliper A."/>
            <person name="Popenko A."/>
            <person name="Bazaleev N."/>
            <person name="Tyakht A."/>
            <person name="Selezneva O."/>
            <person name="Akopian T."/>
            <person name="Prichodko E."/>
            <person name="Kondratov I."/>
            <person name="Chukin M."/>
            <person name="Demina I."/>
            <person name="Galyamina M."/>
            <person name="Kamashev D."/>
            <person name="Vanyushkina A."/>
            <person name="Ladygina V."/>
            <person name="Levitskii S."/>
            <person name="Lazarev V."/>
            <person name="Govorun V."/>
        </authorList>
    </citation>
    <scope>NUCLEOTIDE SEQUENCE [LARGE SCALE GENOMIC DNA]</scope>
    <source>
        <strain evidence="16 17">KC3</strain>
    </source>
</reference>
<keyword evidence="8" id="KW-0378">Hydrolase</keyword>
<evidence type="ECO:0000256" key="8">
    <source>
        <dbReference type="ARBA" id="ARBA00022801"/>
    </source>
</evidence>
<dbReference type="CDD" id="cd00077">
    <property type="entry name" value="HDc"/>
    <property type="match status" value="1"/>
</dbReference>
<evidence type="ECO:0000256" key="14">
    <source>
        <dbReference type="HAMAP-Rule" id="MF_00244"/>
    </source>
</evidence>
<comment type="catalytic activity">
    <reaction evidence="13">
        <text>P(1),P(4)-bis(5'-adenosyl) tetraphosphate + H2O = 2 ADP + 2 H(+)</text>
        <dbReference type="Rhea" id="RHEA:24252"/>
        <dbReference type="ChEBI" id="CHEBI:15377"/>
        <dbReference type="ChEBI" id="CHEBI:15378"/>
        <dbReference type="ChEBI" id="CHEBI:58141"/>
        <dbReference type="ChEBI" id="CHEBI:456216"/>
        <dbReference type="EC" id="3.6.1.41"/>
    </reaction>
</comment>
<evidence type="ECO:0000256" key="9">
    <source>
        <dbReference type="ARBA" id="ARBA00022840"/>
    </source>
</evidence>
<dbReference type="Gene3D" id="3.40.50.620">
    <property type="entry name" value="HUPs"/>
    <property type="match status" value="1"/>
</dbReference>
<keyword evidence="4 14" id="KW-0808">Transferase</keyword>
<dbReference type="SMART" id="SM00471">
    <property type="entry name" value="HDc"/>
    <property type="match status" value="1"/>
</dbReference>
<evidence type="ECO:0000259" key="15">
    <source>
        <dbReference type="SMART" id="SM00471"/>
    </source>
</evidence>
<evidence type="ECO:0000313" key="16">
    <source>
        <dbReference type="EMBL" id="KAI92488.1"/>
    </source>
</evidence>
<dbReference type="InterPro" id="IPR014729">
    <property type="entry name" value="Rossmann-like_a/b/a_fold"/>
</dbReference>
<dbReference type="InterPro" id="IPR003607">
    <property type="entry name" value="HD/PDEase_dom"/>
</dbReference>
<evidence type="ECO:0000256" key="5">
    <source>
        <dbReference type="ARBA" id="ARBA00022695"/>
    </source>
</evidence>
<dbReference type="InterPro" id="IPR005248">
    <property type="entry name" value="NadD/NMNAT"/>
</dbReference>
<evidence type="ECO:0000256" key="3">
    <source>
        <dbReference type="ARBA" id="ARBA00022642"/>
    </source>
</evidence>
<sequence>MKIALFGGSFDPFHTDHLTMINLVKTKTDIDEIWIIPTNQNPFKTRKLSSSTDRVAMITLAVAGLSYVKINLIELENTKPSTTYDTVLKLQGQFPHYQFYFMIGSDQLASLNKWNNIIELTRMQTFIVFQRNEPIKQAILKQYQAIVIPFHNNLHLSSTMLREGKNISLQLPSITKYINNNLLYLPERLGQNMDKERYQHCLNVGQKAQELALIHKLNPQKALIAGTYHDITKQWSKQKQKAYLTKYLPTFLSEPIPTWHAYTAYCHLKYDLLFTDEDILTAVKWHTVGHPQMTLFEMLIFVADKISSERNYPKVDYYRTLAQKDLIKAFQELLIIQFERAVDKQGLEHLGKNIQLTYQQWKEDK</sequence>
<dbReference type="RefSeq" id="WP_004028269.1">
    <property type="nucleotide sequence ID" value="NZ_AGBZ02000002.1"/>
</dbReference>
<dbReference type="GO" id="GO:0009435">
    <property type="term" value="P:NAD+ biosynthetic process"/>
    <property type="evidence" value="ECO:0007669"/>
    <property type="project" value="UniProtKB-UniRule"/>
</dbReference>
<dbReference type="PANTHER" id="PTHR39321">
    <property type="entry name" value="NICOTINATE-NUCLEOTIDE ADENYLYLTRANSFERASE-RELATED"/>
    <property type="match status" value="1"/>
</dbReference>
<keyword evidence="5 14" id="KW-0548">Nucleotidyltransferase</keyword>
<keyword evidence="3 14" id="KW-0662">Pyridine nucleotide biosynthesis</keyword>
<evidence type="ECO:0000256" key="12">
    <source>
        <dbReference type="ARBA" id="ARBA00048721"/>
    </source>
</evidence>
<dbReference type="EMBL" id="AGBZ02000002">
    <property type="protein sequence ID" value="KAI92488.1"/>
    <property type="molecule type" value="Genomic_DNA"/>
</dbReference>
<keyword evidence="6" id="KW-0479">Metal-binding</keyword>
<dbReference type="GO" id="GO:0046872">
    <property type="term" value="F:metal ion binding"/>
    <property type="evidence" value="ECO:0007669"/>
    <property type="project" value="UniProtKB-KW"/>
</dbReference>
<evidence type="ECO:0000256" key="11">
    <source>
        <dbReference type="ARBA" id="ARBA00023027"/>
    </source>
</evidence>
<dbReference type="AlphaFoldDB" id="A0AAI9T2V4"/>
<name>A0AAI9T2V4_SPIME</name>
<dbReference type="Pfam" id="PF01467">
    <property type="entry name" value="CTP_transf_like"/>
    <property type="match status" value="1"/>
</dbReference>
<feature type="domain" description="HD/PDEase" evidence="15">
    <location>
        <begin position="193"/>
        <end position="318"/>
    </location>
</feature>
<proteinExistence type="inferred from homology"/>
<comment type="catalytic activity">
    <reaction evidence="12 14">
        <text>nicotinate beta-D-ribonucleotide + ATP + H(+) = deamido-NAD(+) + diphosphate</text>
        <dbReference type="Rhea" id="RHEA:22860"/>
        <dbReference type="ChEBI" id="CHEBI:15378"/>
        <dbReference type="ChEBI" id="CHEBI:30616"/>
        <dbReference type="ChEBI" id="CHEBI:33019"/>
        <dbReference type="ChEBI" id="CHEBI:57502"/>
        <dbReference type="ChEBI" id="CHEBI:58437"/>
        <dbReference type="EC" id="2.7.7.18"/>
    </reaction>
</comment>
<evidence type="ECO:0000256" key="7">
    <source>
        <dbReference type="ARBA" id="ARBA00022741"/>
    </source>
</evidence>
<accession>A0AAI9T2V4</accession>
<dbReference type="Pfam" id="PF01966">
    <property type="entry name" value="HD"/>
    <property type="match status" value="1"/>
</dbReference>
<dbReference type="Proteomes" id="UP000004057">
    <property type="component" value="Unassembled WGS sequence"/>
</dbReference>
<evidence type="ECO:0000256" key="1">
    <source>
        <dbReference type="ARBA" id="ARBA00002324"/>
    </source>
</evidence>
<dbReference type="NCBIfam" id="TIGR00125">
    <property type="entry name" value="cyt_tran_rel"/>
    <property type="match status" value="1"/>
</dbReference>
<dbReference type="GO" id="GO:0008803">
    <property type="term" value="F:bis(5'-nucleosyl)-tetraphosphatase (symmetrical) activity"/>
    <property type="evidence" value="ECO:0007669"/>
    <property type="project" value="UniProtKB-EC"/>
</dbReference>
<evidence type="ECO:0000313" key="17">
    <source>
        <dbReference type="Proteomes" id="UP000004057"/>
    </source>
</evidence>
<dbReference type="EC" id="2.7.7.18" evidence="14"/>
<comment type="pathway">
    <text evidence="2 14">Cofactor biosynthesis; NAD(+) biosynthesis; deamido-NAD(+) from nicotinate D-ribonucleotide: step 1/1.</text>
</comment>
<evidence type="ECO:0000256" key="2">
    <source>
        <dbReference type="ARBA" id="ARBA00005019"/>
    </source>
</evidence>
<keyword evidence="10" id="KW-0408">Iron</keyword>
<evidence type="ECO:0000256" key="13">
    <source>
        <dbReference type="ARBA" id="ARBA00049417"/>
    </source>
</evidence>
<keyword evidence="9 14" id="KW-0067">ATP-binding</keyword>
<organism evidence="16 17">
    <name type="scientific">Spiroplasma melliferum KC3</name>
    <dbReference type="NCBI Taxonomy" id="570509"/>
    <lineage>
        <taxon>Bacteria</taxon>
        <taxon>Bacillati</taxon>
        <taxon>Mycoplasmatota</taxon>
        <taxon>Mollicutes</taxon>
        <taxon>Entomoplasmatales</taxon>
        <taxon>Spiroplasmataceae</taxon>
        <taxon>Spiroplasma</taxon>
    </lineage>
</organism>
<evidence type="ECO:0000256" key="6">
    <source>
        <dbReference type="ARBA" id="ARBA00022723"/>
    </source>
</evidence>
<dbReference type="SUPFAM" id="SSF52374">
    <property type="entry name" value="Nucleotidylyl transferase"/>
    <property type="match status" value="1"/>
</dbReference>
<keyword evidence="7 14" id="KW-0547">Nucleotide-binding</keyword>
<evidence type="ECO:0000256" key="4">
    <source>
        <dbReference type="ARBA" id="ARBA00022679"/>
    </source>
</evidence>
<dbReference type="NCBIfam" id="TIGR00482">
    <property type="entry name" value="nicotinate (nicotinamide) nucleotide adenylyltransferase"/>
    <property type="match status" value="1"/>
</dbReference>
<comment type="similarity">
    <text evidence="14">Belongs to the NadD family.</text>
</comment>
<dbReference type="GO" id="GO:0004515">
    <property type="term" value="F:nicotinate-nucleotide adenylyltransferase activity"/>
    <property type="evidence" value="ECO:0007669"/>
    <property type="project" value="UniProtKB-UniRule"/>
</dbReference>